<dbReference type="SUPFAM" id="SSF64268">
    <property type="entry name" value="PX domain"/>
    <property type="match status" value="1"/>
</dbReference>
<dbReference type="GeneID" id="83218434"/>
<dbReference type="SMART" id="SM00133">
    <property type="entry name" value="S_TK_X"/>
    <property type="match status" value="1"/>
</dbReference>
<keyword evidence="6" id="KW-0418">Kinase</keyword>
<dbReference type="GO" id="GO:0005524">
    <property type="term" value="F:ATP binding"/>
    <property type="evidence" value="ECO:0007669"/>
    <property type="project" value="UniProtKB-UniRule"/>
</dbReference>
<dbReference type="FunFam" id="1.10.510.10:FF:000008">
    <property type="entry name" value="Non-specific serine/threonine protein kinase"/>
    <property type="match status" value="1"/>
</dbReference>
<dbReference type="InterPro" id="IPR036871">
    <property type="entry name" value="PX_dom_sf"/>
</dbReference>
<dbReference type="PROSITE" id="PS00107">
    <property type="entry name" value="PROTEIN_KINASE_ATP"/>
    <property type="match status" value="1"/>
</dbReference>
<feature type="domain" description="AGC-kinase C-terminal" evidence="12">
    <location>
        <begin position="540"/>
        <end position="611"/>
    </location>
</feature>
<dbReference type="CDD" id="cd06093">
    <property type="entry name" value="PX_domain"/>
    <property type="match status" value="1"/>
</dbReference>
<dbReference type="PROSITE" id="PS50195">
    <property type="entry name" value="PX"/>
    <property type="match status" value="1"/>
</dbReference>
<keyword evidence="7 8" id="KW-0067">ATP-binding</keyword>
<evidence type="ECO:0000256" key="5">
    <source>
        <dbReference type="ARBA" id="ARBA00022741"/>
    </source>
</evidence>
<evidence type="ECO:0000256" key="3">
    <source>
        <dbReference type="ARBA" id="ARBA00022553"/>
    </source>
</evidence>
<evidence type="ECO:0000256" key="2">
    <source>
        <dbReference type="ARBA" id="ARBA00022527"/>
    </source>
</evidence>
<evidence type="ECO:0000256" key="8">
    <source>
        <dbReference type="PROSITE-ProRule" id="PRU10141"/>
    </source>
</evidence>
<dbReference type="Pfam" id="PF00787">
    <property type="entry name" value="PX"/>
    <property type="match status" value="1"/>
</dbReference>
<dbReference type="PANTHER" id="PTHR24351">
    <property type="entry name" value="RIBOSOMAL PROTEIN S6 KINASE"/>
    <property type="match status" value="1"/>
</dbReference>
<evidence type="ECO:0000259" key="10">
    <source>
        <dbReference type="PROSITE" id="PS50011"/>
    </source>
</evidence>
<dbReference type="Pfam" id="PF00069">
    <property type="entry name" value="Pkinase"/>
    <property type="match status" value="1"/>
</dbReference>
<evidence type="ECO:0000313" key="14">
    <source>
        <dbReference type="Proteomes" id="UP001234581"/>
    </source>
</evidence>
<name>A0AAD7UTI7_9FUNG</name>
<organism evidence="13 14">
    <name type="scientific">Lichtheimia ornata</name>
    <dbReference type="NCBI Taxonomy" id="688661"/>
    <lineage>
        <taxon>Eukaryota</taxon>
        <taxon>Fungi</taxon>
        <taxon>Fungi incertae sedis</taxon>
        <taxon>Mucoromycota</taxon>
        <taxon>Mucoromycotina</taxon>
        <taxon>Mucoromycetes</taxon>
        <taxon>Mucorales</taxon>
        <taxon>Lichtheimiaceae</taxon>
        <taxon>Lichtheimia</taxon>
    </lineage>
</organism>
<keyword evidence="14" id="KW-1185">Reference proteome</keyword>
<evidence type="ECO:0000259" key="11">
    <source>
        <dbReference type="PROSITE" id="PS50195"/>
    </source>
</evidence>
<dbReference type="InterPro" id="IPR017441">
    <property type="entry name" value="Protein_kinase_ATP_BS"/>
</dbReference>
<gene>
    <name evidence="13" type="ORF">O0I10_011032</name>
</gene>
<evidence type="ECO:0000259" key="12">
    <source>
        <dbReference type="PROSITE" id="PS51285"/>
    </source>
</evidence>
<proteinExistence type="inferred from homology"/>
<comment type="caution">
    <text evidence="13">The sequence shown here is derived from an EMBL/GenBank/DDBJ whole genome shotgun (WGS) entry which is preliminary data.</text>
</comment>
<dbReference type="Gene3D" id="3.30.200.20">
    <property type="entry name" value="Phosphorylase Kinase, domain 1"/>
    <property type="match status" value="1"/>
</dbReference>
<dbReference type="InterPro" id="IPR011009">
    <property type="entry name" value="Kinase-like_dom_sf"/>
</dbReference>
<reference evidence="13 14" key="1">
    <citation type="submission" date="2023-03" db="EMBL/GenBank/DDBJ databases">
        <title>Genome sequence of Lichtheimia ornata CBS 291.66.</title>
        <authorList>
            <person name="Mohabir J.T."/>
            <person name="Shea T.P."/>
            <person name="Kurbessoian T."/>
            <person name="Berby B."/>
            <person name="Fontaine J."/>
            <person name="Livny J."/>
            <person name="Gnirke A."/>
            <person name="Stajich J.E."/>
            <person name="Cuomo C.A."/>
        </authorList>
    </citation>
    <scope>NUCLEOTIDE SEQUENCE [LARGE SCALE GENOMIC DNA]</scope>
    <source>
        <strain evidence="13">CBS 291.66</strain>
    </source>
</reference>
<dbReference type="Gene3D" id="1.10.510.10">
    <property type="entry name" value="Transferase(Phosphotransferase) domain 1"/>
    <property type="match status" value="1"/>
</dbReference>
<dbReference type="RefSeq" id="XP_058338197.1">
    <property type="nucleotide sequence ID" value="XM_058491005.1"/>
</dbReference>
<dbReference type="InterPro" id="IPR045270">
    <property type="entry name" value="STKc_AGC"/>
</dbReference>
<dbReference type="PROSITE" id="PS50011">
    <property type="entry name" value="PROTEIN_KINASE_DOM"/>
    <property type="match status" value="1"/>
</dbReference>
<dbReference type="SUPFAM" id="SSF56112">
    <property type="entry name" value="Protein kinase-like (PK-like)"/>
    <property type="match status" value="1"/>
</dbReference>
<dbReference type="InterPro" id="IPR000719">
    <property type="entry name" value="Prot_kinase_dom"/>
</dbReference>
<dbReference type="AlphaFoldDB" id="A0AAD7UTI7"/>
<dbReference type="PROSITE" id="PS51285">
    <property type="entry name" value="AGC_KINASE_CTER"/>
    <property type="match status" value="1"/>
</dbReference>
<evidence type="ECO:0000256" key="7">
    <source>
        <dbReference type="ARBA" id="ARBA00022840"/>
    </source>
</evidence>
<keyword evidence="5 8" id="KW-0547">Nucleotide-binding</keyword>
<dbReference type="Proteomes" id="UP001234581">
    <property type="component" value="Unassembled WGS sequence"/>
</dbReference>
<dbReference type="Pfam" id="PF00433">
    <property type="entry name" value="Pkinase_C"/>
    <property type="match status" value="1"/>
</dbReference>
<dbReference type="SMART" id="SM00220">
    <property type="entry name" value="S_TKc"/>
    <property type="match status" value="1"/>
</dbReference>
<dbReference type="CDD" id="cd05123">
    <property type="entry name" value="STKc_AGC"/>
    <property type="match status" value="1"/>
</dbReference>
<feature type="binding site" evidence="8">
    <location>
        <position position="306"/>
    </location>
    <ligand>
        <name>ATP</name>
        <dbReference type="ChEBI" id="CHEBI:30616"/>
    </ligand>
</feature>
<keyword evidence="2" id="KW-0723">Serine/threonine-protein kinase</keyword>
<comment type="similarity">
    <text evidence="1">Belongs to the protein kinase superfamily. AGC Ser/Thr protein kinase family.</text>
</comment>
<evidence type="ECO:0000256" key="9">
    <source>
        <dbReference type="SAM" id="MobiDB-lite"/>
    </source>
</evidence>
<evidence type="ECO:0000256" key="6">
    <source>
        <dbReference type="ARBA" id="ARBA00022777"/>
    </source>
</evidence>
<evidence type="ECO:0000256" key="4">
    <source>
        <dbReference type="ARBA" id="ARBA00022679"/>
    </source>
</evidence>
<evidence type="ECO:0000313" key="13">
    <source>
        <dbReference type="EMBL" id="KAJ8653283.1"/>
    </source>
</evidence>
<feature type="domain" description="Protein kinase" evidence="10">
    <location>
        <begin position="277"/>
        <end position="539"/>
    </location>
</feature>
<protein>
    <submittedName>
        <fullName evidence="13">Uncharacterized protein</fullName>
    </submittedName>
</protein>
<dbReference type="Gene3D" id="3.30.1520.10">
    <property type="entry name" value="Phox-like domain"/>
    <property type="match status" value="1"/>
</dbReference>
<feature type="domain" description="PX" evidence="11">
    <location>
        <begin position="43"/>
        <end position="176"/>
    </location>
</feature>
<keyword evidence="3" id="KW-0597">Phosphoprotein</keyword>
<evidence type="ECO:0000256" key="1">
    <source>
        <dbReference type="ARBA" id="ARBA00009903"/>
    </source>
</evidence>
<feature type="region of interest" description="Disordered" evidence="9">
    <location>
        <begin position="747"/>
        <end position="769"/>
    </location>
</feature>
<keyword evidence="4" id="KW-0808">Transferase</keyword>
<accession>A0AAD7UTI7</accession>
<dbReference type="GO" id="GO:0004674">
    <property type="term" value="F:protein serine/threonine kinase activity"/>
    <property type="evidence" value="ECO:0007669"/>
    <property type="project" value="UniProtKB-KW"/>
</dbReference>
<sequence>MVVPETLATTTSTTRHSVASNASGNTVLNHNGGRHLEIAAIESTFMVHEYNRKKRKWVKKARTVFNVIVEDMNDSRSLVRYINDFIEFDKRIKAHYRKCRIPLPPLVEPQLYDQRSSSPRRNNGGITAFLSRLSSLRYTKSNSQKIESYLRRCALHPTVGRSSLLRDFLSAQRNEDRILPLHSILEEIQADHQENQRRMSQEQQQHVSSSSCHPRTIPDHLIPPATEKHYSSSVIIHDDDDDEDDRISNMSIMTTPVEQPQQQQSSQEEEKICIHDFSLIKVLGGGCMGKVFLVRRPQSSKLLALKAIPKPMVFVHSQIEHAKTERHILTKLGQARHPFLVRLRYAFQDPKFLFLAFDFHAGGDLATQLKLHTRFSPERCRLYAAEILLGLQELHRWGILYRDLKPENILIAADGHVVLTDFGLSKWFYDDEEERTDTMCGTPEYLAPEVLLSEKYSYEVDYWSFGTILYEMIDGYPPFYDDNQENMYMRILSAPLEFHRPYFDSLSKDLLRGLLQRNPAYRLGSGPDGQRAIRSHRYFAPLDWSSVYDKRYRPSHVPDLKTTADCSHFDPDYVQQSPRLSAQPSVNNSSFITSAFEGYSYINDMESTATTSSIMSFSSVSYMSIEEETPSFLLDGAAAAAAAASSSSSSLAASLSKSLQDSNLTDPHPPALHEQQANSSSCFWYNDSEVVQYDLAPESDDIILSSVTTSSSAAGALQPASVFPPARGYYYHGGGGASALFSVDEYSEDSGSDYDHHPSSTSLKMQQQQQRLKMMPGGGLSRHYGARQINNVSL</sequence>
<dbReference type="InterPro" id="IPR017892">
    <property type="entry name" value="Pkinase_C"/>
</dbReference>
<dbReference type="EMBL" id="JARTCD010000081">
    <property type="protein sequence ID" value="KAJ8653283.1"/>
    <property type="molecule type" value="Genomic_DNA"/>
</dbReference>
<dbReference type="GO" id="GO:0035091">
    <property type="term" value="F:phosphatidylinositol binding"/>
    <property type="evidence" value="ECO:0007669"/>
    <property type="project" value="InterPro"/>
</dbReference>
<dbReference type="PROSITE" id="PS00108">
    <property type="entry name" value="PROTEIN_KINASE_ST"/>
    <property type="match status" value="1"/>
</dbReference>
<dbReference type="InterPro" id="IPR000961">
    <property type="entry name" value="AGC-kinase_C"/>
</dbReference>
<dbReference type="InterPro" id="IPR001683">
    <property type="entry name" value="PX_dom"/>
</dbReference>
<dbReference type="InterPro" id="IPR008271">
    <property type="entry name" value="Ser/Thr_kinase_AS"/>
</dbReference>